<organism evidence="2">
    <name type="scientific">Ixodes ricinus</name>
    <name type="common">Common tick</name>
    <name type="synonym">Acarus ricinus</name>
    <dbReference type="NCBI Taxonomy" id="34613"/>
    <lineage>
        <taxon>Eukaryota</taxon>
        <taxon>Metazoa</taxon>
        <taxon>Ecdysozoa</taxon>
        <taxon>Arthropoda</taxon>
        <taxon>Chelicerata</taxon>
        <taxon>Arachnida</taxon>
        <taxon>Acari</taxon>
        <taxon>Parasitiformes</taxon>
        <taxon>Ixodida</taxon>
        <taxon>Ixodoidea</taxon>
        <taxon>Ixodidae</taxon>
        <taxon>Ixodinae</taxon>
        <taxon>Ixodes</taxon>
    </lineage>
</organism>
<feature type="signal peptide" evidence="1">
    <location>
        <begin position="1"/>
        <end position="18"/>
    </location>
</feature>
<keyword evidence="1" id="KW-0732">Signal</keyword>
<feature type="chain" id="PRO_5025693459" description="Secreted protein" evidence="1">
    <location>
        <begin position="19"/>
        <end position="120"/>
    </location>
</feature>
<dbReference type="EMBL" id="GIFC01009128">
    <property type="protein sequence ID" value="MXU91211.1"/>
    <property type="molecule type" value="Transcribed_RNA"/>
</dbReference>
<protein>
    <recommendedName>
        <fullName evidence="3">Secreted protein</fullName>
    </recommendedName>
</protein>
<proteinExistence type="predicted"/>
<sequence>MLLLCLTTLYLLCSMNHACCVTCNFASCFIESFYFILHFTLLNVEVAVALCLLFIFIFLLSICHVLLNVFIALLNCWGAGTLSGFMPLSLPPGRKNSPNKIKNEKENLFHVWAFYNCSFF</sequence>
<dbReference type="AlphaFoldDB" id="A0A6B0UNX0"/>
<accession>A0A6B0UNX0</accession>
<name>A0A6B0UNX0_IXORI</name>
<evidence type="ECO:0000256" key="1">
    <source>
        <dbReference type="SAM" id="SignalP"/>
    </source>
</evidence>
<evidence type="ECO:0000313" key="2">
    <source>
        <dbReference type="EMBL" id="MXU91211.1"/>
    </source>
</evidence>
<evidence type="ECO:0008006" key="3">
    <source>
        <dbReference type="Google" id="ProtNLM"/>
    </source>
</evidence>
<reference evidence="2" key="1">
    <citation type="submission" date="2019-12" db="EMBL/GenBank/DDBJ databases">
        <title>An insight into the sialome of adult female Ixodes ricinus ticks feeding for 6 days.</title>
        <authorList>
            <person name="Perner J."/>
            <person name="Ribeiro J.M.C."/>
        </authorList>
    </citation>
    <scope>NUCLEOTIDE SEQUENCE</scope>
    <source>
        <strain evidence="2">Semi-engorged</strain>
        <tissue evidence="2">Salivary glands</tissue>
    </source>
</reference>